<dbReference type="RefSeq" id="WP_322468049.1">
    <property type="nucleotide sequence ID" value="NZ_JAXOJX010000077.1"/>
</dbReference>
<dbReference type="EMBL" id="JAXOJX010000077">
    <property type="protein sequence ID" value="MDZ5460659.1"/>
    <property type="molecule type" value="Genomic_DNA"/>
</dbReference>
<evidence type="ECO:0000313" key="2">
    <source>
        <dbReference type="EMBL" id="MDZ5460659.1"/>
    </source>
</evidence>
<dbReference type="Proteomes" id="UP001293718">
    <property type="component" value="Unassembled WGS sequence"/>
</dbReference>
<feature type="chain" id="PRO_5047101948" evidence="1">
    <location>
        <begin position="30"/>
        <end position="446"/>
    </location>
</feature>
<evidence type="ECO:0000313" key="3">
    <source>
        <dbReference type="Proteomes" id="UP001293718"/>
    </source>
</evidence>
<protein>
    <submittedName>
        <fullName evidence="2">Cytochrome c1 protein</fullName>
    </submittedName>
</protein>
<keyword evidence="1" id="KW-0732">Signal</keyword>
<gene>
    <name evidence="2" type="ORF">SM757_29175</name>
</gene>
<accession>A0ABU5IP56</accession>
<name>A0ABU5IP56_9BURK</name>
<sequence length="446" mass="48201">MKRLSSWKRACLALAVGVAGALGATSSQAVPSFARQTGQDCAACHVGGYGPQLTPAGIRFKIGGYVDSDGQAGKVPLSGMLVGSYTRTRKAQDEPPADGYKTNNNAALDEASLFIAGRLAEQIGAFVQVTYDGIEKSTALDHMDLRFAHATSLQGKDLVLGLSVNNNPTVQDPFNTSPVWSFPFTASALGYSGAPAATLVNGGLEHRVLGASAYGFYDNRWYAELGTYRTLSRTLQVRTGQGAEDDPGRLGSGTAYWRLAYFRDSAFHAGLFGMNAALRPDRAAGSPSNRFTDVGMDGQYQWLGTREHIVTLQGSHIRERQRRNAWLDGGEADNPTGHLRETKLNVSYHFRQTWGVTAGLFRTTGDADATLYGGAGGSPDTRGRIVQLDWTPWGKEDSWAAPWANLRLGLQYTAYSRYNGASSNYDGSGRNASDNNTWFLFAWTAF</sequence>
<proteinExistence type="predicted"/>
<reference evidence="2 3" key="1">
    <citation type="submission" date="2023-11" db="EMBL/GenBank/DDBJ databases">
        <title>Draft genome of Azohydromonas lata strain H1 (DSM1123), a polyhydroxyalkanoate producer.</title>
        <authorList>
            <person name="Traversa D."/>
            <person name="D'Addabbo P."/>
            <person name="Pazzani C."/>
            <person name="Manzari C."/>
            <person name="Chiara M."/>
            <person name="Scrascia M."/>
        </authorList>
    </citation>
    <scope>NUCLEOTIDE SEQUENCE [LARGE SCALE GENOMIC DNA]</scope>
    <source>
        <strain evidence="2 3">H1</strain>
    </source>
</reference>
<feature type="signal peptide" evidence="1">
    <location>
        <begin position="1"/>
        <end position="29"/>
    </location>
</feature>
<organism evidence="2 3">
    <name type="scientific">Azohydromonas lata</name>
    <dbReference type="NCBI Taxonomy" id="45677"/>
    <lineage>
        <taxon>Bacteria</taxon>
        <taxon>Pseudomonadati</taxon>
        <taxon>Pseudomonadota</taxon>
        <taxon>Betaproteobacteria</taxon>
        <taxon>Burkholderiales</taxon>
        <taxon>Sphaerotilaceae</taxon>
        <taxon>Azohydromonas</taxon>
    </lineage>
</organism>
<comment type="caution">
    <text evidence="2">The sequence shown here is derived from an EMBL/GenBank/DDBJ whole genome shotgun (WGS) entry which is preliminary data.</text>
</comment>
<keyword evidence="3" id="KW-1185">Reference proteome</keyword>
<evidence type="ECO:0000256" key="1">
    <source>
        <dbReference type="SAM" id="SignalP"/>
    </source>
</evidence>